<reference evidence="1" key="1">
    <citation type="journal article" date="2021" name="Proc. Natl. Acad. Sci. U.S.A.">
        <title>A Catalog of Tens of Thousands of Viruses from Human Metagenomes Reveals Hidden Associations with Chronic Diseases.</title>
        <authorList>
            <person name="Tisza M.J."/>
            <person name="Buck C.B."/>
        </authorList>
    </citation>
    <scope>NUCLEOTIDE SEQUENCE</scope>
    <source>
        <strain evidence="1">CtmYS12</strain>
    </source>
</reference>
<name>A0A8S5P5Z3_9CAUD</name>
<proteinExistence type="predicted"/>
<accession>A0A8S5P5Z3</accession>
<evidence type="ECO:0000313" key="1">
    <source>
        <dbReference type="EMBL" id="DAE02567.1"/>
    </source>
</evidence>
<protein>
    <submittedName>
        <fullName evidence="1">DNA gyrase subunit A</fullName>
    </submittedName>
</protein>
<organism evidence="1">
    <name type="scientific">Siphoviridae sp. ctmYS12</name>
    <dbReference type="NCBI Taxonomy" id="2825652"/>
    <lineage>
        <taxon>Viruses</taxon>
        <taxon>Duplodnaviria</taxon>
        <taxon>Heunggongvirae</taxon>
        <taxon>Uroviricota</taxon>
        <taxon>Caudoviricetes</taxon>
    </lineage>
</organism>
<sequence>MNFYEFNKKLTKTFGDFYILAKDKRPCVVCGNLTNRVDIHYEQRVCSNRCRSILDTGLAKQESEGEVI</sequence>
<dbReference type="EMBL" id="BK015347">
    <property type="protein sequence ID" value="DAE02567.1"/>
    <property type="molecule type" value="Genomic_DNA"/>
</dbReference>